<proteinExistence type="predicted"/>
<keyword evidence="2" id="KW-1185">Reference proteome</keyword>
<organism evidence="1 2">
    <name type="scientific">Corynebacterium efficiens (strain DSM 44549 / YS-314 / AJ 12310 / JCM 11189 / NBRC 100395)</name>
    <dbReference type="NCBI Taxonomy" id="196164"/>
    <lineage>
        <taxon>Bacteria</taxon>
        <taxon>Bacillati</taxon>
        <taxon>Actinomycetota</taxon>
        <taxon>Actinomycetes</taxon>
        <taxon>Mycobacteriales</taxon>
        <taxon>Corynebacteriaceae</taxon>
        <taxon>Corynebacterium</taxon>
    </lineage>
</organism>
<evidence type="ECO:0000313" key="1">
    <source>
        <dbReference type="EMBL" id="BAC17953.1"/>
    </source>
</evidence>
<dbReference type="KEGG" id="cef:CE1143"/>
<dbReference type="Proteomes" id="UP000001409">
    <property type="component" value="Chromosome"/>
</dbReference>
<sequence>MMKSGDGVLTVLGTVQWAPLLTFQLDDAAMKRWGWQCGSSSGGAGTLSPALGNHWV</sequence>
<evidence type="ECO:0000313" key="2">
    <source>
        <dbReference type="Proteomes" id="UP000001409"/>
    </source>
</evidence>
<dbReference type="EMBL" id="BA000035">
    <property type="protein sequence ID" value="BAC17953.1"/>
    <property type="molecule type" value="Genomic_DNA"/>
</dbReference>
<dbReference type="HOGENOM" id="CLU_3006502_0_0_11"/>
<name>Q8FQH6_COREF</name>
<protein>
    <submittedName>
        <fullName evidence="1">Uncharacterized protein</fullName>
    </submittedName>
</protein>
<accession>Q8FQH6</accession>
<dbReference type="AlphaFoldDB" id="Q8FQH6"/>
<reference evidence="1 2" key="1">
    <citation type="journal article" date="2003" name="Genome Res.">
        <title>Comparative complete genome sequence analysis of the amino acid replacements responsible for the thermostability of Corynebacterium efficiens.</title>
        <authorList>
            <person name="Nishio Y."/>
            <person name="Nakamura Y."/>
            <person name="Kawarabayasi Y."/>
            <person name="Usuda Y."/>
            <person name="Kimura E."/>
            <person name="Sugimoto S."/>
            <person name="Matsui K."/>
            <person name="Yamagishi A."/>
            <person name="Kikuchi H."/>
            <person name="Ikeo K."/>
            <person name="Gojobori T."/>
        </authorList>
    </citation>
    <scope>NUCLEOTIDE SEQUENCE [LARGE SCALE GENOMIC DNA]</scope>
    <source>
        <strain evidence="2">DSM 44549 / YS-314 / AJ 12310 / JCM 11189 / NBRC 100395</strain>
    </source>
</reference>